<organism evidence="7 8">
    <name type="scientific">Candidatus Dormiibacter inghamiae</name>
    <dbReference type="NCBI Taxonomy" id="3127013"/>
    <lineage>
        <taxon>Bacteria</taxon>
        <taxon>Bacillati</taxon>
        <taxon>Candidatus Dormiibacterota</taxon>
        <taxon>Candidatus Dormibacteria</taxon>
        <taxon>Candidatus Dormibacterales</taxon>
        <taxon>Candidatus Dormibacteraceae</taxon>
        <taxon>Candidatus Dormiibacter</taxon>
    </lineage>
</organism>
<feature type="transmembrane region" description="Helical" evidence="6">
    <location>
        <begin position="198"/>
        <end position="217"/>
    </location>
</feature>
<dbReference type="PANTHER" id="PTHR11706">
    <property type="entry name" value="SOLUTE CARRIER PROTEIN FAMILY 11 MEMBER"/>
    <property type="match status" value="1"/>
</dbReference>
<feature type="transmembrane region" description="Helical" evidence="6">
    <location>
        <begin position="291"/>
        <end position="314"/>
    </location>
</feature>
<evidence type="ECO:0000256" key="4">
    <source>
        <dbReference type="ARBA" id="ARBA00022989"/>
    </source>
</evidence>
<accession>A0A934NE53</accession>
<feature type="transmembrane region" description="Helical" evidence="6">
    <location>
        <begin position="172"/>
        <end position="191"/>
    </location>
</feature>
<evidence type="ECO:0000313" key="8">
    <source>
        <dbReference type="Proteomes" id="UP000620075"/>
    </source>
</evidence>
<evidence type="ECO:0000256" key="2">
    <source>
        <dbReference type="ARBA" id="ARBA00022448"/>
    </source>
</evidence>
<proteinExistence type="predicted"/>
<feature type="transmembrane region" description="Helical" evidence="6">
    <location>
        <begin position="386"/>
        <end position="405"/>
    </location>
</feature>
<keyword evidence="3 6" id="KW-0812">Transmembrane</keyword>
<dbReference type="GO" id="GO:0005886">
    <property type="term" value="C:plasma membrane"/>
    <property type="evidence" value="ECO:0007669"/>
    <property type="project" value="TreeGrafter"/>
</dbReference>
<feature type="transmembrane region" description="Helical" evidence="6">
    <location>
        <begin position="133"/>
        <end position="152"/>
    </location>
</feature>
<evidence type="ECO:0000256" key="5">
    <source>
        <dbReference type="ARBA" id="ARBA00023136"/>
    </source>
</evidence>
<gene>
    <name evidence="7" type="ORF">JF888_11945</name>
</gene>
<dbReference type="EMBL" id="JAEKNQ010000044">
    <property type="protein sequence ID" value="MBJ7603888.1"/>
    <property type="molecule type" value="Genomic_DNA"/>
</dbReference>
<comment type="caution">
    <text evidence="7">The sequence shown here is derived from an EMBL/GenBank/DDBJ whole genome shotgun (WGS) entry which is preliminary data.</text>
</comment>
<dbReference type="PANTHER" id="PTHR11706:SF33">
    <property type="entry name" value="NATURAL RESISTANCE-ASSOCIATED MACROPHAGE PROTEIN 2"/>
    <property type="match status" value="1"/>
</dbReference>
<keyword evidence="5 6" id="KW-0472">Membrane</keyword>
<comment type="subcellular location">
    <subcellularLocation>
        <location evidence="1">Membrane</location>
        <topology evidence="1">Multi-pass membrane protein</topology>
    </subcellularLocation>
</comment>
<feature type="transmembrane region" description="Helical" evidence="6">
    <location>
        <begin position="237"/>
        <end position="256"/>
    </location>
</feature>
<dbReference type="Pfam" id="PF01566">
    <property type="entry name" value="Nramp"/>
    <property type="match status" value="1"/>
</dbReference>
<reference evidence="7 8" key="1">
    <citation type="submission" date="2020-10" db="EMBL/GenBank/DDBJ databases">
        <title>Ca. Dormibacterota MAGs.</title>
        <authorList>
            <person name="Montgomery K."/>
        </authorList>
    </citation>
    <scope>NUCLEOTIDE SEQUENCE [LARGE SCALE GENOMIC DNA]</scope>
    <source>
        <strain evidence="7">SC8811_S16_3</strain>
    </source>
</reference>
<keyword evidence="2" id="KW-0813">Transport</keyword>
<keyword evidence="4 6" id="KW-1133">Transmembrane helix</keyword>
<evidence type="ECO:0000256" key="1">
    <source>
        <dbReference type="ARBA" id="ARBA00004141"/>
    </source>
</evidence>
<feature type="transmembrane region" description="Helical" evidence="6">
    <location>
        <begin position="411"/>
        <end position="432"/>
    </location>
</feature>
<evidence type="ECO:0000256" key="6">
    <source>
        <dbReference type="SAM" id="Phobius"/>
    </source>
</evidence>
<dbReference type="AlphaFoldDB" id="A0A934NE53"/>
<evidence type="ECO:0000313" key="7">
    <source>
        <dbReference type="EMBL" id="MBJ7603888.1"/>
    </source>
</evidence>
<dbReference type="RefSeq" id="WP_338180629.1">
    <property type="nucleotide sequence ID" value="NZ_JAEKNQ010000044.1"/>
</dbReference>
<feature type="transmembrane region" description="Helical" evidence="6">
    <location>
        <begin position="334"/>
        <end position="366"/>
    </location>
</feature>
<protein>
    <submittedName>
        <fullName evidence="7">Divalent metal cation transporter</fullName>
    </submittedName>
</protein>
<dbReference type="GO" id="GO:0015086">
    <property type="term" value="F:cadmium ion transmembrane transporter activity"/>
    <property type="evidence" value="ECO:0007669"/>
    <property type="project" value="TreeGrafter"/>
</dbReference>
<dbReference type="InterPro" id="IPR001046">
    <property type="entry name" value="NRAMP_fam"/>
</dbReference>
<sequence>MADRIQDPVLERLSVGADAEPALLEVLKGDTDHKEPGTGTPLAARSTFEDAKKRGPLGVLQLLGPGLITGASDDDPSGIGTYSQVGSQFGFGMLWLAPFTFPMMAAVQEVCGRIALQTGVGLGTSLRKKFPTALVGVCIAALLIANTINVGADLGAVASGASQLTRQRVPEILFVVPVAALVAVLQLFVSFQWIFRVFKWLTLSLFAYIVTGFAAHPDLLQVVKATVIPHLELSQNFVMGVVAVLGTTISPYLFFWQASAEVDEMSSAEPTTEVRRSRLKTSELRAARTDIFIGMAFSQIVMYFIILTSGAVLHAHGKTDIQSADQAASALEPFLGSFAFVAFALGMIGTGLLAIPILSGSAAYALKEFMGWRGSLAVKPQYRPTFYGIMVAAVVAGALMNFLHIDPIKALFYTAVLNGLVAPPLLVLITLLGADRKYMKRHLSGQLSQALCWAATAAMGAAAIALIVTLIPGVKLPGG</sequence>
<dbReference type="GO" id="GO:0005384">
    <property type="term" value="F:manganese ion transmembrane transporter activity"/>
    <property type="evidence" value="ECO:0007669"/>
    <property type="project" value="TreeGrafter"/>
</dbReference>
<dbReference type="GO" id="GO:0034755">
    <property type="term" value="P:iron ion transmembrane transport"/>
    <property type="evidence" value="ECO:0007669"/>
    <property type="project" value="TreeGrafter"/>
</dbReference>
<dbReference type="Proteomes" id="UP000620075">
    <property type="component" value="Unassembled WGS sequence"/>
</dbReference>
<name>A0A934NE53_9BACT</name>
<evidence type="ECO:0000256" key="3">
    <source>
        <dbReference type="ARBA" id="ARBA00022692"/>
    </source>
</evidence>
<feature type="transmembrane region" description="Helical" evidence="6">
    <location>
        <begin position="453"/>
        <end position="474"/>
    </location>
</feature>